<dbReference type="InterPro" id="IPR001279">
    <property type="entry name" value="Metallo-B-lactamas"/>
</dbReference>
<dbReference type="InterPro" id="IPR036388">
    <property type="entry name" value="WH-like_DNA-bd_sf"/>
</dbReference>
<dbReference type="Pfam" id="PF00753">
    <property type="entry name" value="Lactamase_B"/>
    <property type="match status" value="1"/>
</dbReference>
<organism evidence="2 3">
    <name type="scientific">Ferrimicrobium acidiphilum</name>
    <dbReference type="NCBI Taxonomy" id="121039"/>
    <lineage>
        <taxon>Bacteria</taxon>
        <taxon>Bacillati</taxon>
        <taxon>Actinomycetota</taxon>
        <taxon>Acidimicrobiia</taxon>
        <taxon>Acidimicrobiales</taxon>
        <taxon>Acidimicrobiaceae</taxon>
        <taxon>Ferrimicrobium</taxon>
    </lineage>
</organism>
<sequence>MTTAEVGSPAWDEPGCFEVAPHVYRIPLPLPHDGLRAVNVYAIVDGDGLVMIDSGQQVDVARSVFVAALGQINASPGDIERFLVTHIHRDHYTQAVALRRDFGTPISLGVGERESIHRAADPGPIPLREQMVELERCGASKLLDHLPSSHDSQDMVWRFYEEPDSWLGEEVLELKSRRLRVIATPGHTKGHVVFFDEDNGLLFAGDHVLPHITPSIGFEPIVYPNPLGSYLESLRRVRRLPEARLLPAHGHPADRFSPRVDALLDHHDHRLRATKIAVGEGAQTPYEVAAQLQWTRRGRHLEELDSFNQMLAVMETKFHLELLVAQGVAQQVNHDGIYRFTLVA</sequence>
<dbReference type="PANTHER" id="PTHR23131">
    <property type="entry name" value="ENDORIBONUCLEASE LACTB2"/>
    <property type="match status" value="1"/>
</dbReference>
<evidence type="ECO:0000313" key="3">
    <source>
        <dbReference type="Proteomes" id="UP001560267"/>
    </source>
</evidence>
<accession>A0ABV3XZH2</accession>
<dbReference type="InterPro" id="IPR050662">
    <property type="entry name" value="Sec-metab_biosynth-thioest"/>
</dbReference>
<evidence type="ECO:0000313" key="2">
    <source>
        <dbReference type="EMBL" id="MEX6428405.1"/>
    </source>
</evidence>
<dbReference type="SMART" id="SM00849">
    <property type="entry name" value="Lactamase_B"/>
    <property type="match status" value="1"/>
</dbReference>
<reference evidence="2 3" key="1">
    <citation type="submission" date="2024-07" db="EMBL/GenBank/DDBJ databases">
        <title>Draft Genome Sequence of Ferrimicrobium acidiphilum Strain YE2023, Isolated from a Pulp of Bioleach Reactor.</title>
        <authorList>
            <person name="Elkina Y.A."/>
            <person name="Bulaeva A.G."/>
            <person name="Beletsky A.V."/>
            <person name="Mardanov A.V."/>
        </authorList>
    </citation>
    <scope>NUCLEOTIDE SEQUENCE [LARGE SCALE GENOMIC DNA]</scope>
    <source>
        <strain evidence="2 3">YE2023</strain>
    </source>
</reference>
<evidence type="ECO:0000259" key="1">
    <source>
        <dbReference type="SMART" id="SM00849"/>
    </source>
</evidence>
<keyword evidence="3" id="KW-1185">Reference proteome</keyword>
<protein>
    <submittedName>
        <fullName evidence="2">MBL fold metallo-hydrolase</fullName>
    </submittedName>
</protein>
<dbReference type="PANTHER" id="PTHR23131:SF4">
    <property type="entry name" value="METALLO-BETA-LACTAMASE SUPERFAMILY POTEIN"/>
    <property type="match status" value="1"/>
</dbReference>
<dbReference type="EMBL" id="JBFSHR010000002">
    <property type="protein sequence ID" value="MEX6428405.1"/>
    <property type="molecule type" value="Genomic_DNA"/>
</dbReference>
<dbReference type="InterPro" id="IPR036866">
    <property type="entry name" value="RibonucZ/Hydroxyglut_hydro"/>
</dbReference>
<dbReference type="SUPFAM" id="SSF56281">
    <property type="entry name" value="Metallo-hydrolase/oxidoreductase"/>
    <property type="match status" value="1"/>
</dbReference>
<dbReference type="Gene3D" id="3.60.15.10">
    <property type="entry name" value="Ribonuclease Z/Hydroxyacylglutathione hydrolase-like"/>
    <property type="match status" value="1"/>
</dbReference>
<feature type="domain" description="Metallo-beta-lactamase" evidence="1">
    <location>
        <begin position="37"/>
        <end position="249"/>
    </location>
</feature>
<dbReference type="Gene3D" id="1.10.10.10">
    <property type="entry name" value="Winged helix-like DNA-binding domain superfamily/Winged helix DNA-binding domain"/>
    <property type="match status" value="1"/>
</dbReference>
<comment type="caution">
    <text evidence="2">The sequence shown here is derived from an EMBL/GenBank/DDBJ whole genome shotgun (WGS) entry which is preliminary data.</text>
</comment>
<dbReference type="RefSeq" id="WP_298404041.1">
    <property type="nucleotide sequence ID" value="NZ_JBFSHR010000002.1"/>
</dbReference>
<name>A0ABV3XZH2_9ACTN</name>
<dbReference type="Proteomes" id="UP001560267">
    <property type="component" value="Unassembled WGS sequence"/>
</dbReference>
<gene>
    <name evidence="2" type="ORF">AB6A68_00915</name>
</gene>
<proteinExistence type="predicted"/>